<dbReference type="AlphaFoldDB" id="A0ABD8AAN2"/>
<reference evidence="2 3" key="1">
    <citation type="submission" date="2023-10" db="EMBL/GenBank/DDBJ databases">
        <title>The complete genome sequence of Methanoculleus palmolei DSM 4273.</title>
        <authorList>
            <person name="Lai S.-J."/>
            <person name="You Y.-T."/>
            <person name="Chen S.-C."/>
        </authorList>
    </citation>
    <scope>NUCLEOTIDE SEQUENCE [LARGE SCALE GENOMIC DNA]</scope>
    <source>
        <strain evidence="2 3">DSM 4273</strain>
    </source>
</reference>
<feature type="region of interest" description="Disordered" evidence="1">
    <location>
        <begin position="67"/>
        <end position="86"/>
    </location>
</feature>
<evidence type="ECO:0000313" key="2">
    <source>
        <dbReference type="EMBL" id="WOX56087.1"/>
    </source>
</evidence>
<gene>
    <name evidence="2" type="ORF">R6Y95_01830</name>
</gene>
<dbReference type="Proteomes" id="UP001626603">
    <property type="component" value="Chromosome"/>
</dbReference>
<name>A0ABD8AAN2_9EURY</name>
<proteinExistence type="predicted"/>
<organism evidence="2 3">
    <name type="scientific">Methanoculleus palmolei</name>
    <dbReference type="NCBI Taxonomy" id="72612"/>
    <lineage>
        <taxon>Archaea</taxon>
        <taxon>Methanobacteriati</taxon>
        <taxon>Methanobacteriota</taxon>
        <taxon>Stenosarchaea group</taxon>
        <taxon>Methanomicrobia</taxon>
        <taxon>Methanomicrobiales</taxon>
        <taxon>Methanomicrobiaceae</taxon>
        <taxon>Methanoculleus</taxon>
    </lineage>
</organism>
<evidence type="ECO:0000256" key="1">
    <source>
        <dbReference type="SAM" id="MobiDB-lite"/>
    </source>
</evidence>
<evidence type="ECO:0000313" key="3">
    <source>
        <dbReference type="Proteomes" id="UP001626603"/>
    </source>
</evidence>
<accession>A0ABD8AAN2</accession>
<sequence>MPDRRRDSAFACIRAAVRGSHLPEDPAHAEDTLRWLLFLCPDADDALRIAALGHDIERTLPDGRVFSDGVPTTTHSSRRMPGGVLPSPRSCCTAMGSMQRIVADVSSLNHPS</sequence>
<protein>
    <submittedName>
        <fullName evidence="2">Uncharacterized protein</fullName>
    </submittedName>
</protein>
<keyword evidence="3" id="KW-1185">Reference proteome</keyword>
<dbReference type="EMBL" id="CP137641">
    <property type="protein sequence ID" value="WOX56087.1"/>
    <property type="molecule type" value="Genomic_DNA"/>
</dbReference>